<name>A0AAU8U0I2_9PSED</name>
<organism evidence="1 2">
    <name type="scientific">Pseudomonas synxantha</name>
    <dbReference type="NCBI Taxonomy" id="47883"/>
    <lineage>
        <taxon>Bacteria</taxon>
        <taxon>Pseudomonadati</taxon>
        <taxon>Pseudomonadota</taxon>
        <taxon>Gammaproteobacteria</taxon>
        <taxon>Pseudomonadales</taxon>
        <taxon>Pseudomonadaceae</taxon>
        <taxon>Pseudomonas</taxon>
    </lineage>
</organism>
<dbReference type="AlphaFoldDB" id="A0AAU8U0I2"/>
<protein>
    <recommendedName>
        <fullName evidence="3">Lipoprotein</fullName>
    </recommendedName>
</protein>
<gene>
    <name evidence="1" type="ORF">VO64_3387</name>
</gene>
<sequence length="72" mass="7755">MIKNILSGIGSVLVLCPTSGYSHYKGNGIDLNRSDFEALQADVKAIGDDFYKAADHGRQHAAEAKKATSECR</sequence>
<dbReference type="KEGG" id="pfb:VO64_3387"/>
<evidence type="ECO:0000313" key="2">
    <source>
        <dbReference type="Proteomes" id="UP000033099"/>
    </source>
</evidence>
<dbReference type="EMBL" id="CP011117">
    <property type="protein sequence ID" value="AKA83933.1"/>
    <property type="molecule type" value="Genomic_DNA"/>
</dbReference>
<evidence type="ECO:0008006" key="3">
    <source>
        <dbReference type="Google" id="ProtNLM"/>
    </source>
</evidence>
<evidence type="ECO:0000313" key="1">
    <source>
        <dbReference type="EMBL" id="AKA83933.1"/>
    </source>
</evidence>
<dbReference type="Proteomes" id="UP000033099">
    <property type="component" value="Chromosome"/>
</dbReference>
<reference evidence="1 2" key="1">
    <citation type="journal article" date="2015" name="Genome Announc.">
        <title>Complete Genome Sequence of Biocontrol Strain Pseudomonas fluorescens LBUM223.</title>
        <authorList>
            <person name="Roquigny R."/>
            <person name="Arseneault T."/>
            <person name="Gadkar V.J."/>
            <person name="Novinscak A."/>
            <person name="Joly D.L."/>
            <person name="Filion M."/>
        </authorList>
    </citation>
    <scope>NUCLEOTIDE SEQUENCE [LARGE SCALE GENOMIC DNA]</scope>
    <source>
        <strain evidence="1 2">LBUM223</strain>
    </source>
</reference>
<proteinExistence type="predicted"/>
<accession>A0AAU8U0I2</accession>